<dbReference type="EMBL" id="VUYU01000013">
    <property type="protein sequence ID" value="NHZ35787.1"/>
    <property type="molecule type" value="Genomic_DNA"/>
</dbReference>
<name>A0ABX0LN58_9BURK</name>
<feature type="transmembrane region" description="Helical" evidence="1">
    <location>
        <begin position="69"/>
        <end position="89"/>
    </location>
</feature>
<accession>A0ABX0LN58</accession>
<feature type="transmembrane region" description="Helical" evidence="1">
    <location>
        <begin position="95"/>
        <end position="120"/>
    </location>
</feature>
<sequence>MNTHAESTSPSLAQHPKYLPWYFHVGLMVFMLVTAYFMLVKLGGGIFLVVGSAISPGIMLAVAGKGNRWLFSAIFFLASALGLAVVAGMPRLSDMTMGLVPCLLWCIGVSLWPALLLWVAHSLNRRRQGRAATETNVTDTVTDA</sequence>
<evidence type="ECO:0000313" key="2">
    <source>
        <dbReference type="EMBL" id="NHZ35787.1"/>
    </source>
</evidence>
<evidence type="ECO:0000256" key="1">
    <source>
        <dbReference type="SAM" id="Phobius"/>
    </source>
</evidence>
<reference evidence="2 3" key="1">
    <citation type="submission" date="2019-09" db="EMBL/GenBank/DDBJ databases">
        <title>Taxonomy of Antarctic Massilia spp.: description of Massilia rubra sp. nov., Massilia aquatica sp. nov., Massilia mucilaginosa sp. nov., Massilia frigida sp. nov. isolated from streams, lakes and regoliths.</title>
        <authorList>
            <person name="Holochova P."/>
            <person name="Sedlacek I."/>
            <person name="Kralova S."/>
            <person name="Maslanova I."/>
            <person name="Busse H.-J."/>
            <person name="Stankova E."/>
            <person name="Vrbovska V."/>
            <person name="Kovarovic V."/>
            <person name="Bartak M."/>
            <person name="Svec P."/>
            <person name="Pantucek R."/>
        </authorList>
    </citation>
    <scope>NUCLEOTIDE SEQUENCE [LARGE SCALE GENOMIC DNA]</scope>
    <source>
        <strain evidence="2 3">CCM 8692</strain>
    </source>
</reference>
<proteinExistence type="predicted"/>
<feature type="transmembrane region" description="Helical" evidence="1">
    <location>
        <begin position="45"/>
        <end position="62"/>
    </location>
</feature>
<dbReference type="RefSeq" id="WP_167227292.1">
    <property type="nucleotide sequence ID" value="NZ_VUYU01000013.1"/>
</dbReference>
<keyword evidence="1" id="KW-0472">Membrane</keyword>
<gene>
    <name evidence="2" type="ORF">F0185_19670</name>
</gene>
<keyword evidence="1" id="KW-0812">Transmembrane</keyword>
<protein>
    <submittedName>
        <fullName evidence="2">Uncharacterized protein</fullName>
    </submittedName>
</protein>
<feature type="transmembrane region" description="Helical" evidence="1">
    <location>
        <begin position="21"/>
        <end position="39"/>
    </location>
</feature>
<comment type="caution">
    <text evidence="2">The sequence shown here is derived from an EMBL/GenBank/DDBJ whole genome shotgun (WGS) entry which is preliminary data.</text>
</comment>
<dbReference type="Proteomes" id="UP000785613">
    <property type="component" value="Unassembled WGS sequence"/>
</dbReference>
<evidence type="ECO:0000313" key="3">
    <source>
        <dbReference type="Proteomes" id="UP000785613"/>
    </source>
</evidence>
<keyword evidence="1" id="KW-1133">Transmembrane helix</keyword>
<organism evidence="2 3">
    <name type="scientific">Massilia rubra</name>
    <dbReference type="NCBI Taxonomy" id="2607910"/>
    <lineage>
        <taxon>Bacteria</taxon>
        <taxon>Pseudomonadati</taxon>
        <taxon>Pseudomonadota</taxon>
        <taxon>Betaproteobacteria</taxon>
        <taxon>Burkholderiales</taxon>
        <taxon>Oxalobacteraceae</taxon>
        <taxon>Telluria group</taxon>
        <taxon>Massilia</taxon>
    </lineage>
</organism>
<keyword evidence="3" id="KW-1185">Reference proteome</keyword>